<comment type="similarity">
    <text evidence="2 9">Belongs to the outer membrane factor (OMF) (TC 1.B.17) family.</text>
</comment>
<dbReference type="PANTHER" id="PTHR30203:SF20">
    <property type="entry name" value="MULTIDRUG RESISTANCE OUTER MEMBRANE PROTEIN MDTP-RELATED"/>
    <property type="match status" value="1"/>
</dbReference>
<evidence type="ECO:0000256" key="3">
    <source>
        <dbReference type="ARBA" id="ARBA00022452"/>
    </source>
</evidence>
<keyword evidence="5" id="KW-0732">Signal</keyword>
<accession>A0ABT5HTK5</accession>
<dbReference type="Pfam" id="PF02321">
    <property type="entry name" value="OEP"/>
    <property type="match status" value="2"/>
</dbReference>
<protein>
    <submittedName>
        <fullName evidence="10">Efflux transporter outer membrane subunit</fullName>
    </submittedName>
</protein>
<evidence type="ECO:0000256" key="1">
    <source>
        <dbReference type="ARBA" id="ARBA00004370"/>
    </source>
</evidence>
<keyword evidence="3 9" id="KW-1134">Transmembrane beta strand</keyword>
<evidence type="ECO:0000256" key="8">
    <source>
        <dbReference type="ARBA" id="ARBA00023288"/>
    </source>
</evidence>
<reference evidence="10 11" key="1">
    <citation type="submission" date="2023-01" db="EMBL/GenBank/DDBJ databases">
        <title>Novel species of the genus Asticcacaulis isolated from rivers.</title>
        <authorList>
            <person name="Lu H."/>
        </authorList>
    </citation>
    <scope>NUCLEOTIDE SEQUENCE [LARGE SCALE GENOMIC DNA]</scope>
    <source>
        <strain evidence="10 11">BYS171W</strain>
    </source>
</reference>
<keyword evidence="11" id="KW-1185">Reference proteome</keyword>
<dbReference type="SUPFAM" id="SSF56954">
    <property type="entry name" value="Outer membrane efflux proteins (OEP)"/>
    <property type="match status" value="1"/>
</dbReference>
<dbReference type="InterPro" id="IPR010131">
    <property type="entry name" value="MdtP/NodT-like"/>
</dbReference>
<gene>
    <name evidence="10" type="ORF">PQU92_08790</name>
</gene>
<evidence type="ECO:0000256" key="6">
    <source>
        <dbReference type="ARBA" id="ARBA00023136"/>
    </source>
</evidence>
<dbReference type="Gene3D" id="2.20.200.10">
    <property type="entry name" value="Outer membrane efflux proteins (OEP)"/>
    <property type="match status" value="1"/>
</dbReference>
<dbReference type="InterPro" id="IPR003423">
    <property type="entry name" value="OMP_efflux"/>
</dbReference>
<dbReference type="PANTHER" id="PTHR30203">
    <property type="entry name" value="OUTER MEMBRANE CATION EFFLUX PROTEIN"/>
    <property type="match status" value="1"/>
</dbReference>
<evidence type="ECO:0000256" key="2">
    <source>
        <dbReference type="ARBA" id="ARBA00007613"/>
    </source>
</evidence>
<evidence type="ECO:0000313" key="11">
    <source>
        <dbReference type="Proteomes" id="UP001214854"/>
    </source>
</evidence>
<dbReference type="Gene3D" id="1.20.1600.10">
    <property type="entry name" value="Outer membrane efflux proteins (OEP)"/>
    <property type="match status" value="1"/>
</dbReference>
<dbReference type="EMBL" id="JAQQKX010000006">
    <property type="protein sequence ID" value="MDC7683369.1"/>
    <property type="molecule type" value="Genomic_DNA"/>
</dbReference>
<dbReference type="NCBIfam" id="TIGR01845">
    <property type="entry name" value="outer_NodT"/>
    <property type="match status" value="1"/>
</dbReference>
<sequence length="432" mass="46063">MTACAALPKDQTNAAVPQAVQIPADMVHNRWWTQYNDPQLNALLEDACKDAPNLSAAAARLLKARALEDSQRASLYPTATALGATLQMGGNNPAIDSITLGGINFGWELDFWGKNRAGVKAATSAADAARADAHQAVLVLTTATVNAYFELAHLYKDYDLAQRALIIRQDSEALVSQKAAGGLTSKAELELARAAVANARGELAAIEERITIQRHLIAALAGQAPAYGERLERPNLPDARAFKAPERLDLELISRRPDVAAARMRVESASASTKRAKASFYPNINLMAFAGKVFLNDLSGSGMDAINAGPVLSLPLFEGGKLKANLRGAEADQSVALASYNQTVVTAMQEVADIGASQRALSERLQHSNAALAASEEAYRLARLRYEGGLSDYATLLLAEQNLLTQRSTNNALQSRALTLEVAMVKALGGPY</sequence>
<keyword evidence="7 9" id="KW-0564">Palmitate</keyword>
<proteinExistence type="inferred from homology"/>
<evidence type="ECO:0000256" key="5">
    <source>
        <dbReference type="ARBA" id="ARBA00022729"/>
    </source>
</evidence>
<comment type="subcellular location">
    <subcellularLocation>
        <location evidence="9">Cell membrane</location>
        <topology evidence="9">Lipid-anchor</topology>
    </subcellularLocation>
    <subcellularLocation>
        <location evidence="1">Membrane</location>
    </subcellularLocation>
</comment>
<evidence type="ECO:0000256" key="7">
    <source>
        <dbReference type="ARBA" id="ARBA00023139"/>
    </source>
</evidence>
<dbReference type="RefSeq" id="WP_272747845.1">
    <property type="nucleotide sequence ID" value="NZ_JAQQKX010000006.1"/>
</dbReference>
<evidence type="ECO:0000256" key="4">
    <source>
        <dbReference type="ARBA" id="ARBA00022692"/>
    </source>
</evidence>
<name>A0ABT5HTK5_9CAUL</name>
<evidence type="ECO:0000313" key="10">
    <source>
        <dbReference type="EMBL" id="MDC7683369.1"/>
    </source>
</evidence>
<evidence type="ECO:0000256" key="9">
    <source>
        <dbReference type="RuleBase" id="RU362097"/>
    </source>
</evidence>
<keyword evidence="6 9" id="KW-0472">Membrane</keyword>
<keyword evidence="8 9" id="KW-0449">Lipoprotein</keyword>
<keyword evidence="4 9" id="KW-0812">Transmembrane</keyword>
<organism evidence="10 11">
    <name type="scientific">Asticcacaulis aquaticus</name>
    <dbReference type="NCBI Taxonomy" id="2984212"/>
    <lineage>
        <taxon>Bacteria</taxon>
        <taxon>Pseudomonadati</taxon>
        <taxon>Pseudomonadota</taxon>
        <taxon>Alphaproteobacteria</taxon>
        <taxon>Caulobacterales</taxon>
        <taxon>Caulobacteraceae</taxon>
        <taxon>Asticcacaulis</taxon>
    </lineage>
</organism>
<comment type="caution">
    <text evidence="10">The sequence shown here is derived from an EMBL/GenBank/DDBJ whole genome shotgun (WGS) entry which is preliminary data.</text>
</comment>
<dbReference type="Proteomes" id="UP001214854">
    <property type="component" value="Unassembled WGS sequence"/>
</dbReference>